<dbReference type="EMBL" id="MHMS01000011">
    <property type="protein sequence ID" value="OGZ32244.1"/>
    <property type="molecule type" value="Genomic_DNA"/>
</dbReference>
<dbReference type="GO" id="GO:0016668">
    <property type="term" value="F:oxidoreductase activity, acting on a sulfur group of donors, NAD(P) as acceptor"/>
    <property type="evidence" value="ECO:0007669"/>
    <property type="project" value="UniProtKB-ARBA"/>
</dbReference>
<dbReference type="Pfam" id="PF07992">
    <property type="entry name" value="Pyr_redox_2"/>
    <property type="match status" value="1"/>
</dbReference>
<evidence type="ECO:0000256" key="3">
    <source>
        <dbReference type="ARBA" id="ARBA00023002"/>
    </source>
</evidence>
<sequence length="308" mass="33062">MVYDLVIIGGASAGLSAAIYAARKKLNFILLTDKVGGQSLLTDSIENYPGFVSISGPELVKKMEEQALALGAEIKEKKLVKSVLKIDKIFEIETHDGEKYQTKTIIIASGKHPRPLNVPGEKELTGKGVSYCSICDAPLFQEVPVAVVGGGNSGLESATDSVPYASLIYVLEFGPKIIGDEETQEKLKKTGKVEFIVNAQTLKVAGDKFVDGLVYKDRISGEEKELKVKGIFVNVGQTPSAGFVKDFLELNQQGEIAIDHKTNQTSVEGIFAAGDVTDIKYKQCVVAAAEGAKAALSAYNYLQKASRP</sequence>
<dbReference type="SUPFAM" id="SSF51905">
    <property type="entry name" value="FAD/NAD(P)-binding domain"/>
    <property type="match status" value="2"/>
</dbReference>
<keyword evidence="2" id="KW-0274">FAD</keyword>
<evidence type="ECO:0000313" key="8">
    <source>
        <dbReference type="Proteomes" id="UP000176787"/>
    </source>
</evidence>
<dbReference type="AlphaFoldDB" id="A0A1G2F2D7"/>
<dbReference type="Gene3D" id="3.50.50.60">
    <property type="entry name" value="FAD/NAD(P)-binding domain"/>
    <property type="match status" value="2"/>
</dbReference>
<comment type="caution">
    <text evidence="7">The sequence shown here is derived from an EMBL/GenBank/DDBJ whole genome shotgun (WGS) entry which is preliminary data.</text>
</comment>
<accession>A0A1G2F2D7</accession>
<evidence type="ECO:0000256" key="4">
    <source>
        <dbReference type="ARBA" id="ARBA00023157"/>
    </source>
</evidence>
<reference evidence="7 8" key="1">
    <citation type="journal article" date="2016" name="Nat. Commun.">
        <title>Thousands of microbial genomes shed light on interconnected biogeochemical processes in an aquifer system.</title>
        <authorList>
            <person name="Anantharaman K."/>
            <person name="Brown C.T."/>
            <person name="Hug L.A."/>
            <person name="Sharon I."/>
            <person name="Castelle C.J."/>
            <person name="Probst A.J."/>
            <person name="Thomas B.C."/>
            <person name="Singh A."/>
            <person name="Wilkins M.J."/>
            <person name="Karaoz U."/>
            <person name="Brodie E.L."/>
            <person name="Williams K.H."/>
            <person name="Hubbard S.S."/>
            <person name="Banfield J.F."/>
        </authorList>
    </citation>
    <scope>NUCLEOTIDE SEQUENCE [LARGE SCALE GENOMIC DNA]</scope>
</reference>
<dbReference type="PRINTS" id="PR00469">
    <property type="entry name" value="PNDRDTASEII"/>
</dbReference>
<name>A0A1G2F2D7_9BACT</name>
<dbReference type="PRINTS" id="PR00368">
    <property type="entry name" value="FADPNR"/>
</dbReference>
<dbReference type="InterPro" id="IPR050097">
    <property type="entry name" value="Ferredoxin-NADP_redctase_2"/>
</dbReference>
<evidence type="ECO:0000313" key="7">
    <source>
        <dbReference type="EMBL" id="OGZ32244.1"/>
    </source>
</evidence>
<keyword evidence="5" id="KW-0676">Redox-active center</keyword>
<proteinExistence type="predicted"/>
<gene>
    <name evidence="7" type="ORF">A3H02_00890</name>
</gene>
<evidence type="ECO:0000256" key="1">
    <source>
        <dbReference type="ARBA" id="ARBA00022630"/>
    </source>
</evidence>
<evidence type="ECO:0000256" key="2">
    <source>
        <dbReference type="ARBA" id="ARBA00022827"/>
    </source>
</evidence>
<dbReference type="STRING" id="1801726.A3H02_00890"/>
<dbReference type="Proteomes" id="UP000176787">
    <property type="component" value="Unassembled WGS sequence"/>
</dbReference>
<dbReference type="InterPro" id="IPR036188">
    <property type="entry name" value="FAD/NAD-bd_sf"/>
</dbReference>
<protein>
    <recommendedName>
        <fullName evidence="6">FAD/NAD(P)-binding domain-containing protein</fullName>
    </recommendedName>
</protein>
<dbReference type="InterPro" id="IPR008255">
    <property type="entry name" value="Pyr_nucl-diS_OxRdtase_2_AS"/>
</dbReference>
<evidence type="ECO:0000256" key="5">
    <source>
        <dbReference type="ARBA" id="ARBA00023284"/>
    </source>
</evidence>
<keyword evidence="3" id="KW-0560">Oxidoreductase</keyword>
<keyword evidence="1" id="KW-0285">Flavoprotein</keyword>
<dbReference type="PROSITE" id="PS00573">
    <property type="entry name" value="PYRIDINE_REDOX_2"/>
    <property type="match status" value="1"/>
</dbReference>
<keyword evidence="4" id="KW-1015">Disulfide bond</keyword>
<organism evidence="7 8">
    <name type="scientific">Candidatus Niyogibacteria bacterium RIFCSPLOWO2_12_FULL_41_13</name>
    <dbReference type="NCBI Taxonomy" id="1801726"/>
    <lineage>
        <taxon>Bacteria</taxon>
        <taxon>Candidatus Niyogiibacteriota</taxon>
    </lineage>
</organism>
<evidence type="ECO:0000259" key="6">
    <source>
        <dbReference type="Pfam" id="PF07992"/>
    </source>
</evidence>
<dbReference type="InterPro" id="IPR023753">
    <property type="entry name" value="FAD/NAD-binding_dom"/>
</dbReference>
<dbReference type="PANTHER" id="PTHR48105">
    <property type="entry name" value="THIOREDOXIN REDUCTASE 1-RELATED-RELATED"/>
    <property type="match status" value="1"/>
</dbReference>
<feature type="domain" description="FAD/NAD(P)-binding" evidence="6">
    <location>
        <begin position="3"/>
        <end position="291"/>
    </location>
</feature>